<feature type="signal peptide" evidence="1">
    <location>
        <begin position="1"/>
        <end position="18"/>
    </location>
</feature>
<protein>
    <recommendedName>
        <fullName evidence="2">Ricin B lectin domain-containing protein</fullName>
    </recommendedName>
</protein>
<dbReference type="GeneID" id="30209765"/>
<accession>A0AAJ8KBG9</accession>
<dbReference type="SUPFAM" id="SSF50370">
    <property type="entry name" value="Ricin B-like lectins"/>
    <property type="match status" value="1"/>
</dbReference>
<feature type="domain" description="Ricin B lectin" evidence="2">
    <location>
        <begin position="32"/>
        <end position="186"/>
    </location>
</feature>
<dbReference type="EMBL" id="CP144544">
    <property type="protein sequence ID" value="WVW84212.1"/>
    <property type="molecule type" value="Genomic_DNA"/>
</dbReference>
<sequence>MFARSLFAVLPLLALVSATSTSSPNRLVERQTGASRIQSLTQENLCVTVMGGQPVAGATIQIAHCFDDSDQNASLQKFTCSEADEGGFLSIALECSPNLCIDRGSDGSEDGSGLQLQECIVGTSSAQKWQHDDTQIFSYFDQTQKCLDIQDGSQPYYVDGEPYGSERSLQTWPCFEGNTNQMWNLVQA</sequence>
<dbReference type="Gene3D" id="2.80.10.50">
    <property type="match status" value="1"/>
</dbReference>
<evidence type="ECO:0000313" key="4">
    <source>
        <dbReference type="Proteomes" id="UP000092730"/>
    </source>
</evidence>
<proteinExistence type="predicted"/>
<dbReference type="InterPro" id="IPR000772">
    <property type="entry name" value="Ricin_B_lectin"/>
</dbReference>
<dbReference type="SMART" id="SM00458">
    <property type="entry name" value="RICIN"/>
    <property type="match status" value="1"/>
</dbReference>
<gene>
    <name evidence="3" type="ORF">I302_106242</name>
</gene>
<feature type="chain" id="PRO_5042619810" description="Ricin B lectin domain-containing protein" evidence="1">
    <location>
        <begin position="19"/>
        <end position="188"/>
    </location>
</feature>
<dbReference type="InterPro" id="IPR035992">
    <property type="entry name" value="Ricin_B-like_lectins"/>
</dbReference>
<dbReference type="AlphaFoldDB" id="A0AAJ8KBG9"/>
<dbReference type="PROSITE" id="PS50231">
    <property type="entry name" value="RICIN_B_LECTIN"/>
    <property type="match status" value="1"/>
</dbReference>
<dbReference type="KEGG" id="kbi:30209765"/>
<evidence type="ECO:0000313" key="3">
    <source>
        <dbReference type="EMBL" id="WVW84212.1"/>
    </source>
</evidence>
<organism evidence="3 4">
    <name type="scientific">Kwoniella bestiolae CBS 10118</name>
    <dbReference type="NCBI Taxonomy" id="1296100"/>
    <lineage>
        <taxon>Eukaryota</taxon>
        <taxon>Fungi</taxon>
        <taxon>Dikarya</taxon>
        <taxon>Basidiomycota</taxon>
        <taxon>Agaricomycotina</taxon>
        <taxon>Tremellomycetes</taxon>
        <taxon>Tremellales</taxon>
        <taxon>Cryptococcaceae</taxon>
        <taxon>Kwoniella</taxon>
    </lineage>
</organism>
<dbReference type="Proteomes" id="UP000092730">
    <property type="component" value="Chromosome 4"/>
</dbReference>
<keyword evidence="4" id="KW-1185">Reference proteome</keyword>
<evidence type="ECO:0000259" key="2">
    <source>
        <dbReference type="SMART" id="SM00458"/>
    </source>
</evidence>
<dbReference type="CDD" id="cd00161">
    <property type="entry name" value="beta-trefoil_Ricin-like"/>
    <property type="match status" value="1"/>
</dbReference>
<name>A0AAJ8KBG9_9TREE</name>
<dbReference type="Pfam" id="PF00652">
    <property type="entry name" value="Ricin_B_lectin"/>
    <property type="match status" value="1"/>
</dbReference>
<dbReference type="RefSeq" id="XP_019046616.2">
    <property type="nucleotide sequence ID" value="XM_019191986.2"/>
</dbReference>
<reference evidence="3" key="1">
    <citation type="submission" date="2013-07" db="EMBL/GenBank/DDBJ databases">
        <authorList>
            <consortium name="The Broad Institute Genome Sequencing Platform"/>
            <person name="Cuomo C."/>
            <person name="Litvintseva A."/>
            <person name="Chen Y."/>
            <person name="Heitman J."/>
            <person name="Sun S."/>
            <person name="Springer D."/>
            <person name="Dromer F."/>
            <person name="Young S.K."/>
            <person name="Zeng Q."/>
            <person name="Gargeya S."/>
            <person name="Fitzgerald M."/>
            <person name="Abouelleil A."/>
            <person name="Alvarado L."/>
            <person name="Berlin A.M."/>
            <person name="Chapman S.B."/>
            <person name="Dewar J."/>
            <person name="Goldberg J."/>
            <person name="Griggs A."/>
            <person name="Gujja S."/>
            <person name="Hansen M."/>
            <person name="Howarth C."/>
            <person name="Imamovic A."/>
            <person name="Larimer J."/>
            <person name="McCowan C."/>
            <person name="Murphy C."/>
            <person name="Pearson M."/>
            <person name="Priest M."/>
            <person name="Roberts A."/>
            <person name="Saif S."/>
            <person name="Shea T."/>
            <person name="Sykes S."/>
            <person name="Wortman J."/>
            <person name="Nusbaum C."/>
            <person name="Birren B."/>
        </authorList>
    </citation>
    <scope>NUCLEOTIDE SEQUENCE</scope>
    <source>
        <strain evidence="3">CBS 10118</strain>
    </source>
</reference>
<keyword evidence="1" id="KW-0732">Signal</keyword>
<evidence type="ECO:0000256" key="1">
    <source>
        <dbReference type="SAM" id="SignalP"/>
    </source>
</evidence>
<reference evidence="3" key="2">
    <citation type="submission" date="2024-02" db="EMBL/GenBank/DDBJ databases">
        <title>Comparative genomics of Cryptococcus and Kwoniella reveals pathogenesis evolution and contrasting modes of karyotype evolution via chromosome fusion or intercentromeric recombination.</title>
        <authorList>
            <person name="Coelho M.A."/>
            <person name="David-Palma M."/>
            <person name="Shea T."/>
            <person name="Bowers K."/>
            <person name="McGinley-Smith S."/>
            <person name="Mohammad A.W."/>
            <person name="Gnirke A."/>
            <person name="Yurkov A.M."/>
            <person name="Nowrousian M."/>
            <person name="Sun S."/>
            <person name="Cuomo C.A."/>
            <person name="Heitman J."/>
        </authorList>
    </citation>
    <scope>NUCLEOTIDE SEQUENCE</scope>
    <source>
        <strain evidence="3">CBS 10118</strain>
    </source>
</reference>